<dbReference type="EMBL" id="CAQM01000408">
    <property type="protein sequence ID" value="CCQ61844.1"/>
    <property type="molecule type" value="Genomic_DNA"/>
</dbReference>
<dbReference type="Gene3D" id="3.40.50.300">
    <property type="entry name" value="P-loop containing nucleotide triphosphate hydrolases"/>
    <property type="match status" value="1"/>
</dbReference>
<organism evidence="1 2">
    <name type="scientific">Crocosphaera watsonii WH 0401</name>
    <dbReference type="NCBI Taxonomy" id="555881"/>
    <lineage>
        <taxon>Bacteria</taxon>
        <taxon>Bacillati</taxon>
        <taxon>Cyanobacteriota</taxon>
        <taxon>Cyanophyceae</taxon>
        <taxon>Oscillatoriophycideae</taxon>
        <taxon>Chroococcales</taxon>
        <taxon>Aphanothecaceae</taxon>
        <taxon>Crocosphaera</taxon>
    </lineage>
</organism>
<proteinExistence type="predicted"/>
<reference evidence="1 2" key="2">
    <citation type="submission" date="2013-09" db="EMBL/GenBank/DDBJ databases">
        <title>Whole genome comparison of six Crocosphaera watsonii strains with differing phenotypes.</title>
        <authorList>
            <person name="Bench S.R."/>
            <person name="Heller P."/>
            <person name="Frank I."/>
            <person name="Arciniega M."/>
            <person name="Shilova I.N."/>
            <person name="Zehr J.P."/>
        </authorList>
    </citation>
    <scope>NUCLEOTIDE SEQUENCE [LARGE SCALE GENOMIC DNA]</scope>
    <source>
        <strain evidence="1 2">WH 0401</strain>
    </source>
</reference>
<evidence type="ECO:0008006" key="3">
    <source>
        <dbReference type="Google" id="ProtNLM"/>
    </source>
</evidence>
<dbReference type="Proteomes" id="UP000018198">
    <property type="component" value="Unassembled WGS sequence"/>
</dbReference>
<evidence type="ECO:0000313" key="2">
    <source>
        <dbReference type="Proteomes" id="UP000018198"/>
    </source>
</evidence>
<evidence type="ECO:0000313" key="1">
    <source>
        <dbReference type="EMBL" id="CCQ61844.1"/>
    </source>
</evidence>
<comment type="caution">
    <text evidence="1">The sequence shown here is derived from an EMBL/GenBank/DDBJ whole genome shotgun (WGS) entry which is preliminary data.</text>
</comment>
<dbReference type="InterPro" id="IPR027417">
    <property type="entry name" value="P-loop_NTPase"/>
</dbReference>
<reference evidence="1 2" key="1">
    <citation type="submission" date="2013-01" db="EMBL/GenBank/DDBJ databases">
        <authorList>
            <person name="Bench S."/>
        </authorList>
    </citation>
    <scope>NUCLEOTIDE SEQUENCE [LARGE SCALE GENOMIC DNA]</scope>
    <source>
        <strain evidence="1 2">WH 0401</strain>
    </source>
</reference>
<dbReference type="AlphaFoldDB" id="T2J9Y4"/>
<dbReference type="RefSeq" id="WP_021835567.1">
    <property type="nucleotide sequence ID" value="NZ_CAQM01000408.1"/>
</dbReference>
<gene>
    <name evidence="1" type="ORF">CWATWH0401_2315</name>
</gene>
<dbReference type="SUPFAM" id="SSF52540">
    <property type="entry name" value="P-loop containing nucleoside triphosphate hydrolases"/>
    <property type="match status" value="1"/>
</dbReference>
<protein>
    <recommendedName>
        <fullName evidence="3">ATP-binding protein</fullName>
    </recommendedName>
</protein>
<name>T2J9Y4_CROWT</name>
<accession>T2J9Y4</accession>
<sequence>MGRKFVFSAIDNFINQSDKGYFTLIGEPGSGKSAIAAQYFKNNNNVVYYNFHPPNPPY</sequence>